<evidence type="ECO:0000256" key="1">
    <source>
        <dbReference type="SAM" id="MobiDB-lite"/>
    </source>
</evidence>
<name>A0A9P8LF31_9PEZI</name>
<comment type="caution">
    <text evidence="2">The sequence shown here is derived from an EMBL/GenBank/DDBJ whole genome shotgun (WGS) entry which is preliminary data.</text>
</comment>
<dbReference type="Proteomes" id="UP000750711">
    <property type="component" value="Unassembled WGS sequence"/>
</dbReference>
<dbReference type="EMBL" id="JAGHQM010000257">
    <property type="protein sequence ID" value="KAH0563075.1"/>
    <property type="molecule type" value="Genomic_DNA"/>
</dbReference>
<reference evidence="2" key="1">
    <citation type="submission" date="2021-03" db="EMBL/GenBank/DDBJ databases">
        <title>Comparative genomics and phylogenomic investigation of the class Geoglossomycetes provide insights into ecological specialization and systematics.</title>
        <authorList>
            <person name="Melie T."/>
            <person name="Pirro S."/>
            <person name="Miller A.N."/>
            <person name="Quandt A."/>
        </authorList>
    </citation>
    <scope>NUCLEOTIDE SEQUENCE</scope>
    <source>
        <strain evidence="2">CAQ_001_2017</strain>
    </source>
</reference>
<gene>
    <name evidence="2" type="ORF">GP486_002356</name>
</gene>
<feature type="compositionally biased region" description="Basic and acidic residues" evidence="1">
    <location>
        <begin position="357"/>
        <end position="367"/>
    </location>
</feature>
<feature type="compositionally biased region" description="Basic and acidic residues" evidence="1">
    <location>
        <begin position="99"/>
        <end position="124"/>
    </location>
</feature>
<dbReference type="AlphaFoldDB" id="A0A9P8LF31"/>
<feature type="region of interest" description="Disordered" evidence="1">
    <location>
        <begin position="84"/>
        <end position="124"/>
    </location>
</feature>
<feature type="region of interest" description="Disordered" evidence="1">
    <location>
        <begin position="336"/>
        <end position="412"/>
    </location>
</feature>
<evidence type="ECO:0000313" key="3">
    <source>
        <dbReference type="Proteomes" id="UP000750711"/>
    </source>
</evidence>
<organism evidence="2 3">
    <name type="scientific">Trichoglossum hirsutum</name>
    <dbReference type="NCBI Taxonomy" id="265104"/>
    <lineage>
        <taxon>Eukaryota</taxon>
        <taxon>Fungi</taxon>
        <taxon>Dikarya</taxon>
        <taxon>Ascomycota</taxon>
        <taxon>Pezizomycotina</taxon>
        <taxon>Geoglossomycetes</taxon>
        <taxon>Geoglossales</taxon>
        <taxon>Geoglossaceae</taxon>
        <taxon>Trichoglossum</taxon>
    </lineage>
</organism>
<sequence length="412" mass="45556">MPETVEADKGYFRSTIFQEHGPWPQMIDFDKNGNVEKLRFPPFHNEILTQNWWNVSENLGRIKVVISEGFFRGSRDPGFERVKNKQIPMPAYYQNASPHRPDEDAHAHSPRGREPKAEKPKDIDISAPIPFSLAPYVANDLEPHCVSPAHASDPFFDSFSYGTQDRQPGPDSFEDQIMLDYTHSATPASSRSVTHQQGNGIPRPISVHGALHDSEYDQLIEALSPLKEPMAGTCAPANTRMSSAQSGMASTKPSAAAEARYASYSKVTARPGTAADYALPAEREVSDVSMRSRFSEDLVEQKENSDLKVYKAPAISVRGKKEGKEVDIENSLSASRYASASSASFEHKISASKRKRSQDMPAKKMYDTDDETPSSPTRKVSKSKKRELADHLGSGYPADANRSPLEPIVNAN</sequence>
<evidence type="ECO:0000313" key="2">
    <source>
        <dbReference type="EMBL" id="KAH0563075.1"/>
    </source>
</evidence>
<protein>
    <submittedName>
        <fullName evidence="2">Uncharacterized protein</fullName>
    </submittedName>
</protein>
<accession>A0A9P8LF31</accession>
<keyword evidence="3" id="KW-1185">Reference proteome</keyword>
<proteinExistence type="predicted"/>